<reference evidence="8 9" key="1">
    <citation type="submission" date="2019-01" db="EMBL/GenBank/DDBJ databases">
        <authorList>
            <consortium name="Pathogen Informatics"/>
        </authorList>
    </citation>
    <scope>NUCLEOTIDE SEQUENCE [LARGE SCALE GENOMIC DNA]</scope>
    <source>
        <strain evidence="8 9">NCTC10181</strain>
    </source>
</reference>
<evidence type="ECO:0000313" key="8">
    <source>
        <dbReference type="EMBL" id="VEU74952.1"/>
    </source>
</evidence>
<sequence length="75" mass="8797">MNKSVKEIVFEELKKYSKKPFNEETLLEELKIDSLDLVEIVVDAEEHFNIEIPDAELIKIKKISDIILLIENLKK</sequence>
<dbReference type="InterPro" id="IPR003231">
    <property type="entry name" value="ACP"/>
</dbReference>
<dbReference type="PROSITE" id="PS50075">
    <property type="entry name" value="CARRIER"/>
    <property type="match status" value="1"/>
</dbReference>
<feature type="domain" description="Carrier" evidence="7">
    <location>
        <begin position="1"/>
        <end position="74"/>
    </location>
</feature>
<name>A0A449B2Y5_9BACT</name>
<keyword evidence="9" id="KW-1185">Reference proteome</keyword>
<keyword evidence="2" id="KW-0444">Lipid biosynthesis</keyword>
<dbReference type="OrthoDB" id="399020at2"/>
<proteinExistence type="predicted"/>
<dbReference type="InterPro" id="IPR009081">
    <property type="entry name" value="PP-bd_ACP"/>
</dbReference>
<evidence type="ECO:0000256" key="1">
    <source>
        <dbReference type="ARBA" id="ARBA00022450"/>
    </source>
</evidence>
<dbReference type="AlphaFoldDB" id="A0A449B2Y5"/>
<dbReference type="Gene3D" id="1.10.1200.10">
    <property type="entry name" value="ACP-like"/>
    <property type="match status" value="1"/>
</dbReference>
<evidence type="ECO:0000256" key="2">
    <source>
        <dbReference type="ARBA" id="ARBA00022516"/>
    </source>
</evidence>
<dbReference type="KEGG" id="mcit:NCTC10181_00824"/>
<keyword evidence="6" id="KW-0275">Fatty acid biosynthesis</keyword>
<keyword evidence="4" id="KW-0276">Fatty acid metabolism</keyword>
<evidence type="ECO:0000256" key="6">
    <source>
        <dbReference type="ARBA" id="ARBA00023160"/>
    </source>
</evidence>
<evidence type="ECO:0000313" key="9">
    <source>
        <dbReference type="Proteomes" id="UP000290985"/>
    </source>
</evidence>
<dbReference type="GO" id="GO:0000035">
    <property type="term" value="F:acyl binding"/>
    <property type="evidence" value="ECO:0007669"/>
    <property type="project" value="TreeGrafter"/>
</dbReference>
<dbReference type="SUPFAM" id="SSF47336">
    <property type="entry name" value="ACP-like"/>
    <property type="match status" value="1"/>
</dbReference>
<dbReference type="Proteomes" id="UP000290985">
    <property type="component" value="Chromosome"/>
</dbReference>
<dbReference type="RefSeq" id="WP_129725730.1">
    <property type="nucleotide sequence ID" value="NZ_CP101807.1"/>
</dbReference>
<evidence type="ECO:0000256" key="3">
    <source>
        <dbReference type="ARBA" id="ARBA00022553"/>
    </source>
</evidence>
<keyword evidence="1" id="KW-0596">Phosphopantetheine</keyword>
<keyword evidence="5" id="KW-0443">Lipid metabolism</keyword>
<dbReference type="InterPro" id="IPR036736">
    <property type="entry name" value="ACP-like_sf"/>
</dbReference>
<protein>
    <submittedName>
        <fullName evidence="8">Putative Acyl carrier protein homolog</fullName>
    </submittedName>
</protein>
<dbReference type="EMBL" id="LR215036">
    <property type="protein sequence ID" value="VEU74952.1"/>
    <property type="molecule type" value="Genomic_DNA"/>
</dbReference>
<dbReference type="PANTHER" id="PTHR20863">
    <property type="entry name" value="ACYL CARRIER PROTEIN"/>
    <property type="match status" value="1"/>
</dbReference>
<gene>
    <name evidence="8" type="primary">acpP</name>
    <name evidence="8" type="ORF">NCTC10181_00824</name>
</gene>
<evidence type="ECO:0000256" key="5">
    <source>
        <dbReference type="ARBA" id="ARBA00023098"/>
    </source>
</evidence>
<dbReference type="GO" id="GO:0000036">
    <property type="term" value="F:acyl carrier activity"/>
    <property type="evidence" value="ECO:0007669"/>
    <property type="project" value="TreeGrafter"/>
</dbReference>
<dbReference type="Pfam" id="PF00550">
    <property type="entry name" value="PP-binding"/>
    <property type="match status" value="1"/>
</dbReference>
<evidence type="ECO:0000259" key="7">
    <source>
        <dbReference type="PROSITE" id="PS50075"/>
    </source>
</evidence>
<keyword evidence="3" id="KW-0597">Phosphoprotein</keyword>
<dbReference type="PANTHER" id="PTHR20863:SF76">
    <property type="entry name" value="CARRIER DOMAIN-CONTAINING PROTEIN"/>
    <property type="match status" value="1"/>
</dbReference>
<evidence type="ECO:0000256" key="4">
    <source>
        <dbReference type="ARBA" id="ARBA00022832"/>
    </source>
</evidence>
<accession>A0A449B2Y5</accession>
<organism evidence="8 9">
    <name type="scientific">Mycoplasmopsis citelli</name>
    <dbReference type="NCBI Taxonomy" id="171281"/>
    <lineage>
        <taxon>Bacteria</taxon>
        <taxon>Bacillati</taxon>
        <taxon>Mycoplasmatota</taxon>
        <taxon>Mycoplasmoidales</taxon>
        <taxon>Metamycoplasmataceae</taxon>
        <taxon>Mycoplasmopsis</taxon>
    </lineage>
</organism>